<keyword evidence="1" id="KW-0732">Signal</keyword>
<proteinExistence type="predicted"/>
<keyword evidence="3" id="KW-1185">Reference proteome</keyword>
<feature type="chain" id="PRO_5032557943" evidence="1">
    <location>
        <begin position="24"/>
        <end position="253"/>
    </location>
</feature>
<dbReference type="EMBL" id="AP021881">
    <property type="protein sequence ID" value="BBP01640.1"/>
    <property type="molecule type" value="Genomic_DNA"/>
</dbReference>
<evidence type="ECO:0000313" key="3">
    <source>
        <dbReference type="Proteomes" id="UP000463939"/>
    </source>
</evidence>
<reference evidence="3" key="1">
    <citation type="submission" date="2019-11" db="EMBL/GenBank/DDBJ databases">
        <title>Isolation and characterization of a novel species in the genus Sulfuriferula.</title>
        <authorList>
            <person name="Mochizuki J."/>
            <person name="Kojima H."/>
            <person name="Fukui M."/>
        </authorList>
    </citation>
    <scope>NUCLEOTIDE SEQUENCE [LARGE SCALE GENOMIC DNA]</scope>
    <source>
        <strain evidence="3">SGTM</strain>
    </source>
</reference>
<gene>
    <name evidence="2" type="ORF">SFSGTM_23480</name>
</gene>
<dbReference type="RefSeq" id="WP_162085387.1">
    <property type="nucleotide sequence ID" value="NZ_AP021881.1"/>
</dbReference>
<dbReference type="Proteomes" id="UP000463939">
    <property type="component" value="Chromosome"/>
</dbReference>
<dbReference type="KEGG" id="sniv:SFSGTM_23480"/>
<evidence type="ECO:0000256" key="1">
    <source>
        <dbReference type="SAM" id="SignalP"/>
    </source>
</evidence>
<evidence type="ECO:0000313" key="2">
    <source>
        <dbReference type="EMBL" id="BBP01640.1"/>
    </source>
</evidence>
<name>A0A809SIB4_9PROT</name>
<organism evidence="2 3">
    <name type="scientific">Sulfuriferula nivalis</name>
    <dbReference type="NCBI Taxonomy" id="2675298"/>
    <lineage>
        <taxon>Bacteria</taxon>
        <taxon>Pseudomonadati</taxon>
        <taxon>Pseudomonadota</taxon>
        <taxon>Betaproteobacteria</taxon>
        <taxon>Nitrosomonadales</taxon>
        <taxon>Sulfuricellaceae</taxon>
        <taxon>Sulfuriferula</taxon>
    </lineage>
</organism>
<feature type="signal peptide" evidence="1">
    <location>
        <begin position="1"/>
        <end position="23"/>
    </location>
</feature>
<dbReference type="AlphaFoldDB" id="A0A809SIB4"/>
<accession>A0A809SIB4</accession>
<protein>
    <submittedName>
        <fullName evidence="2">Uncharacterized protein</fullName>
    </submittedName>
</protein>
<sequence>MFKKSYLSLVISSLLGMSLTAYADTSHPTANVKEPVECTDNQNYDQTDCQRAIERIQLIMNDEKLPDNKRPLYAVLGQDLLVEKATGFRIGLHKIINGERKKPSVAVEIGIPGKSQIFAISGVCDIGNSLEVVKNTPDFMLFNEECEATNRSGGRDNSFYYYNFDKRYKRLDVLLQNMDRQPKEPTQTYSKGLYKFLWNNYNNGSAKFSIYNDYIITGPREQDLKCIRYSDEDAGCTINYIAPLIPGKYKVVD</sequence>